<dbReference type="PROSITE" id="PS51257">
    <property type="entry name" value="PROKAR_LIPOPROTEIN"/>
    <property type="match status" value="1"/>
</dbReference>
<accession>A0A9D1UYG5</accession>
<keyword evidence="1" id="KW-0812">Transmembrane</keyword>
<dbReference type="Pfam" id="PF11810">
    <property type="entry name" value="DUF3332"/>
    <property type="match status" value="1"/>
</dbReference>
<evidence type="ECO:0000256" key="1">
    <source>
        <dbReference type="SAM" id="Phobius"/>
    </source>
</evidence>
<feature type="signal peptide" evidence="2">
    <location>
        <begin position="1"/>
        <end position="22"/>
    </location>
</feature>
<comment type="caution">
    <text evidence="3">The sequence shown here is derived from an EMBL/GenBank/DDBJ whole genome shotgun (WGS) entry which is preliminary data.</text>
</comment>
<evidence type="ECO:0000313" key="3">
    <source>
        <dbReference type="EMBL" id="HIX02773.1"/>
    </source>
</evidence>
<sequence length="147" mass="16312">MKRTMTKAVAILLLAASVPALTGCYGPFRLTSKLHSWNGQISNQKFVNELAFLGLAIVQAYSVCLLADGIIFNSVEFWGGNNPIAMEEGQIETEDVMHNGKMYQVTKTKNCMTVASKETGESMDFQYFPEEGQWYQMLGNEKGLAVK</sequence>
<organism evidence="3 4">
    <name type="scientific">Candidatus Odoribacter faecigallinarum</name>
    <dbReference type="NCBI Taxonomy" id="2838706"/>
    <lineage>
        <taxon>Bacteria</taxon>
        <taxon>Pseudomonadati</taxon>
        <taxon>Bacteroidota</taxon>
        <taxon>Bacteroidia</taxon>
        <taxon>Bacteroidales</taxon>
        <taxon>Odoribacteraceae</taxon>
        <taxon>Odoribacter</taxon>
    </lineage>
</organism>
<keyword evidence="1" id="KW-1133">Transmembrane helix</keyword>
<protein>
    <submittedName>
        <fullName evidence="3">DUF3332 domain-containing protein</fullName>
    </submittedName>
</protein>
<evidence type="ECO:0000256" key="2">
    <source>
        <dbReference type="SAM" id="SignalP"/>
    </source>
</evidence>
<evidence type="ECO:0000313" key="4">
    <source>
        <dbReference type="Proteomes" id="UP000824202"/>
    </source>
</evidence>
<keyword evidence="2" id="KW-0732">Signal</keyword>
<dbReference type="InterPro" id="IPR021768">
    <property type="entry name" value="DUF3332"/>
</dbReference>
<dbReference type="EMBL" id="DXFT01000026">
    <property type="protein sequence ID" value="HIX02773.1"/>
    <property type="molecule type" value="Genomic_DNA"/>
</dbReference>
<gene>
    <name evidence="3" type="ORF">H9863_01490</name>
</gene>
<dbReference type="AlphaFoldDB" id="A0A9D1UYG5"/>
<feature type="transmembrane region" description="Helical" evidence="1">
    <location>
        <begin position="46"/>
        <end position="67"/>
    </location>
</feature>
<reference evidence="3" key="2">
    <citation type="submission" date="2021-04" db="EMBL/GenBank/DDBJ databases">
        <authorList>
            <person name="Gilroy R."/>
        </authorList>
    </citation>
    <scope>NUCLEOTIDE SEQUENCE</scope>
    <source>
        <strain evidence="3">23274</strain>
    </source>
</reference>
<reference evidence="3" key="1">
    <citation type="journal article" date="2021" name="PeerJ">
        <title>Extensive microbial diversity within the chicken gut microbiome revealed by metagenomics and culture.</title>
        <authorList>
            <person name="Gilroy R."/>
            <person name="Ravi A."/>
            <person name="Getino M."/>
            <person name="Pursley I."/>
            <person name="Horton D.L."/>
            <person name="Alikhan N.F."/>
            <person name="Baker D."/>
            <person name="Gharbi K."/>
            <person name="Hall N."/>
            <person name="Watson M."/>
            <person name="Adriaenssens E.M."/>
            <person name="Foster-Nyarko E."/>
            <person name="Jarju S."/>
            <person name="Secka A."/>
            <person name="Antonio M."/>
            <person name="Oren A."/>
            <person name="Chaudhuri R.R."/>
            <person name="La Ragione R."/>
            <person name="Hildebrand F."/>
            <person name="Pallen M.J."/>
        </authorList>
    </citation>
    <scope>NUCLEOTIDE SEQUENCE</scope>
    <source>
        <strain evidence="3">23274</strain>
    </source>
</reference>
<proteinExistence type="predicted"/>
<feature type="chain" id="PRO_5039466988" evidence="2">
    <location>
        <begin position="23"/>
        <end position="147"/>
    </location>
</feature>
<dbReference type="Proteomes" id="UP000824202">
    <property type="component" value="Unassembled WGS sequence"/>
</dbReference>
<name>A0A9D1UYG5_9BACT</name>
<keyword evidence="1" id="KW-0472">Membrane</keyword>